<feature type="transmembrane region" description="Helical" evidence="1">
    <location>
        <begin position="6"/>
        <end position="30"/>
    </location>
</feature>
<dbReference type="RefSeq" id="WP_091481851.1">
    <property type="nucleotide sequence ID" value="NZ_FOTR01000002.1"/>
</dbReference>
<keyword evidence="1" id="KW-0812">Transmembrane</keyword>
<dbReference type="EMBL" id="FOTR01000002">
    <property type="protein sequence ID" value="SFL56471.1"/>
    <property type="molecule type" value="Genomic_DNA"/>
</dbReference>
<name>A0A1I4IRJ7_9BACI</name>
<reference evidence="3" key="1">
    <citation type="submission" date="2016-10" db="EMBL/GenBank/DDBJ databases">
        <authorList>
            <person name="Varghese N."/>
            <person name="Submissions S."/>
        </authorList>
    </citation>
    <scope>NUCLEOTIDE SEQUENCE [LARGE SCALE GENOMIC DNA]</scope>
    <source>
        <strain evidence="3">CGMCC 1.4250</strain>
    </source>
</reference>
<feature type="transmembrane region" description="Helical" evidence="1">
    <location>
        <begin position="51"/>
        <end position="73"/>
    </location>
</feature>
<feature type="transmembrane region" description="Helical" evidence="1">
    <location>
        <begin position="79"/>
        <end position="98"/>
    </location>
</feature>
<dbReference type="InterPro" id="IPR018729">
    <property type="entry name" value="DUF2269_transmembrane"/>
</dbReference>
<evidence type="ECO:0000313" key="3">
    <source>
        <dbReference type="Proteomes" id="UP000198565"/>
    </source>
</evidence>
<dbReference type="AlphaFoldDB" id="A0A1I4IRJ7"/>
<gene>
    <name evidence="2" type="ORF">SAMN04487943_102236</name>
</gene>
<accession>A0A1I4IRJ7</accession>
<organism evidence="2 3">
    <name type="scientific">Gracilibacillus orientalis</name>
    <dbReference type="NCBI Taxonomy" id="334253"/>
    <lineage>
        <taxon>Bacteria</taxon>
        <taxon>Bacillati</taxon>
        <taxon>Bacillota</taxon>
        <taxon>Bacilli</taxon>
        <taxon>Bacillales</taxon>
        <taxon>Bacillaceae</taxon>
        <taxon>Gracilibacillus</taxon>
    </lineage>
</organism>
<dbReference type="Proteomes" id="UP000198565">
    <property type="component" value="Unassembled WGS sequence"/>
</dbReference>
<keyword evidence="1" id="KW-0472">Membrane</keyword>
<evidence type="ECO:0000313" key="2">
    <source>
        <dbReference type="EMBL" id="SFL56471.1"/>
    </source>
</evidence>
<protein>
    <submittedName>
        <fullName evidence="2">Predicted integral membrane protein</fullName>
    </submittedName>
</protein>
<dbReference type="Pfam" id="PF10027">
    <property type="entry name" value="DUF2269"/>
    <property type="match status" value="1"/>
</dbReference>
<sequence length="151" mass="16832">MQLIYTWLVIIHIFSAIVGIGPGFVLTTIVKSAKSLPEIRHAFALKAKVHIYVMIGGILVLLTGLLMGAINPILFQQGWYLSSLVLYFIALSLGPTLLKKFMAPIKELIADSSLETIPAAYHENVQKLLRVEYIENTLLLIIILLMITKPF</sequence>
<evidence type="ECO:0000256" key="1">
    <source>
        <dbReference type="SAM" id="Phobius"/>
    </source>
</evidence>
<dbReference type="OrthoDB" id="1493393at2"/>
<proteinExistence type="predicted"/>
<keyword evidence="1" id="KW-1133">Transmembrane helix</keyword>
<keyword evidence="3" id="KW-1185">Reference proteome</keyword>